<dbReference type="RefSeq" id="WP_220084044.1">
    <property type="nucleotide sequence ID" value="NZ_FRBN01000041.1"/>
</dbReference>
<dbReference type="CDD" id="cd02910">
    <property type="entry name" value="cupin_Yhhw_N"/>
    <property type="match status" value="1"/>
</dbReference>
<evidence type="ECO:0000256" key="3">
    <source>
        <dbReference type="RuleBase" id="RU003457"/>
    </source>
</evidence>
<evidence type="ECO:0000259" key="4">
    <source>
        <dbReference type="Pfam" id="PF02678"/>
    </source>
</evidence>
<keyword evidence="7" id="KW-1185">Reference proteome</keyword>
<feature type="binding site" evidence="2">
    <location>
        <position position="114"/>
    </location>
    <ligand>
        <name>Fe cation</name>
        <dbReference type="ChEBI" id="CHEBI:24875"/>
    </ligand>
</feature>
<keyword evidence="2" id="KW-0479">Metal-binding</keyword>
<reference evidence="7" key="1">
    <citation type="submission" date="2016-11" db="EMBL/GenBank/DDBJ databases">
        <authorList>
            <person name="Varghese N."/>
            <person name="Submissions S."/>
        </authorList>
    </citation>
    <scope>NUCLEOTIDE SEQUENCE [LARGE SCALE GENOMIC DNA]</scope>
    <source>
        <strain evidence="7">DSM 29327</strain>
    </source>
</reference>
<protein>
    <recommendedName>
        <fullName evidence="8">Pirin N-terminal domain-containing protein</fullName>
    </recommendedName>
</protein>
<accession>A0A1M7DHX4</accession>
<comment type="similarity">
    <text evidence="1 3">Belongs to the pirin family.</text>
</comment>
<evidence type="ECO:0008006" key="8">
    <source>
        <dbReference type="Google" id="ProtNLM"/>
    </source>
</evidence>
<evidence type="ECO:0000313" key="6">
    <source>
        <dbReference type="EMBL" id="SHL78977.1"/>
    </source>
</evidence>
<feature type="binding site" evidence="2">
    <location>
        <position position="116"/>
    </location>
    <ligand>
        <name>Fe cation</name>
        <dbReference type="ChEBI" id="CHEBI:24875"/>
    </ligand>
</feature>
<evidence type="ECO:0000256" key="2">
    <source>
        <dbReference type="PIRSR" id="PIRSR006232-1"/>
    </source>
</evidence>
<dbReference type="GO" id="GO:0046872">
    <property type="term" value="F:metal ion binding"/>
    <property type="evidence" value="ECO:0007669"/>
    <property type="project" value="UniProtKB-KW"/>
</dbReference>
<dbReference type="EMBL" id="FRBN01000041">
    <property type="protein sequence ID" value="SHL78977.1"/>
    <property type="molecule type" value="Genomic_DNA"/>
</dbReference>
<evidence type="ECO:0000313" key="7">
    <source>
        <dbReference type="Proteomes" id="UP000184191"/>
    </source>
</evidence>
<dbReference type="PIRSF" id="PIRSF006232">
    <property type="entry name" value="Pirin"/>
    <property type="match status" value="1"/>
</dbReference>
<sequence>MTIAQNTTQQVGMSLTVRPAGERGQANFGWLKSAHSFSFGNYHDPEHMGFGNLRVINDDLVAGGKGFGQHPHQNAEIFSYVLGGALEHKDSLGNGSVVSAGGVQYMSAGSGVTHSEFNPSATEEMRFLQVWLLPETQNTKPAYDTIDLSNEDKSGKLKLFLSRDGRNGSMTTQADASVYAATLEGGQKISTDLKAGRKGWVQVANGSLNVNGIALTKGDGLAIEGSGSLIFDQGSAAEILFFDLS</sequence>
<proteinExistence type="inferred from homology"/>
<name>A0A1M7DHX4_9RHOB</name>
<feature type="binding site" evidence="2">
    <location>
        <position position="72"/>
    </location>
    <ligand>
        <name>Fe cation</name>
        <dbReference type="ChEBI" id="CHEBI:24875"/>
    </ligand>
</feature>
<dbReference type="AlphaFoldDB" id="A0A1M7DHX4"/>
<comment type="cofactor">
    <cofactor evidence="2">
        <name>Fe cation</name>
        <dbReference type="ChEBI" id="CHEBI:24875"/>
    </cofactor>
    <text evidence="2">Binds 1 Fe cation per subunit.</text>
</comment>
<dbReference type="InterPro" id="IPR014710">
    <property type="entry name" value="RmlC-like_jellyroll"/>
</dbReference>
<dbReference type="PANTHER" id="PTHR43212:SF3">
    <property type="entry name" value="QUERCETIN 2,3-DIOXYGENASE"/>
    <property type="match status" value="1"/>
</dbReference>
<dbReference type="SUPFAM" id="SSF51182">
    <property type="entry name" value="RmlC-like cupins"/>
    <property type="match status" value="1"/>
</dbReference>
<dbReference type="InterPro" id="IPR003829">
    <property type="entry name" value="Pirin_N_dom"/>
</dbReference>
<dbReference type="CDD" id="cd20311">
    <property type="entry name" value="cupin_Yhhw_C"/>
    <property type="match status" value="1"/>
</dbReference>
<organism evidence="6 7">
    <name type="scientific">Roseovarius marisflavi</name>
    <dbReference type="NCBI Taxonomy" id="1054996"/>
    <lineage>
        <taxon>Bacteria</taxon>
        <taxon>Pseudomonadati</taxon>
        <taxon>Pseudomonadota</taxon>
        <taxon>Alphaproteobacteria</taxon>
        <taxon>Rhodobacterales</taxon>
        <taxon>Roseobacteraceae</taxon>
        <taxon>Roseovarius</taxon>
    </lineage>
</organism>
<evidence type="ECO:0000259" key="5">
    <source>
        <dbReference type="Pfam" id="PF17954"/>
    </source>
</evidence>
<dbReference type="STRING" id="1054996.SAMN05444414_14120"/>
<feature type="domain" description="Quercetin 2,3-dioxygenase C-terminal cupin" evidence="5">
    <location>
        <begin position="159"/>
        <end position="244"/>
    </location>
</feature>
<dbReference type="InterPro" id="IPR011051">
    <property type="entry name" value="RmlC_Cupin_sf"/>
</dbReference>
<dbReference type="Proteomes" id="UP000184191">
    <property type="component" value="Unassembled WGS sequence"/>
</dbReference>
<feature type="domain" description="Pirin N-terminal" evidence="4">
    <location>
        <begin position="24"/>
        <end position="132"/>
    </location>
</feature>
<keyword evidence="2" id="KW-0408">Iron</keyword>
<dbReference type="InterPro" id="IPR041602">
    <property type="entry name" value="Quercetinase_C"/>
</dbReference>
<dbReference type="Pfam" id="PF02678">
    <property type="entry name" value="Pirin"/>
    <property type="match status" value="1"/>
</dbReference>
<feature type="binding site" evidence="2">
    <location>
        <position position="70"/>
    </location>
    <ligand>
        <name>Fe cation</name>
        <dbReference type="ChEBI" id="CHEBI:24875"/>
    </ligand>
</feature>
<dbReference type="PANTHER" id="PTHR43212">
    <property type="entry name" value="QUERCETIN 2,3-DIOXYGENASE"/>
    <property type="match status" value="1"/>
</dbReference>
<dbReference type="InterPro" id="IPR012093">
    <property type="entry name" value="Pirin"/>
</dbReference>
<gene>
    <name evidence="6" type="ORF">SAMN05444414_14120</name>
</gene>
<dbReference type="Gene3D" id="2.60.120.10">
    <property type="entry name" value="Jelly Rolls"/>
    <property type="match status" value="2"/>
</dbReference>
<dbReference type="Pfam" id="PF17954">
    <property type="entry name" value="Pirin_C_2"/>
    <property type="match status" value="1"/>
</dbReference>
<evidence type="ECO:0000256" key="1">
    <source>
        <dbReference type="ARBA" id="ARBA00008416"/>
    </source>
</evidence>